<evidence type="ECO:0000313" key="4">
    <source>
        <dbReference type="EMBL" id="MFL2029506.1"/>
    </source>
</evidence>
<feature type="signal peptide" evidence="2">
    <location>
        <begin position="1"/>
        <end position="22"/>
    </location>
</feature>
<feature type="region of interest" description="Disordered" evidence="1">
    <location>
        <begin position="273"/>
        <end position="331"/>
    </location>
</feature>
<feature type="compositionally biased region" description="Acidic residues" evidence="1">
    <location>
        <begin position="415"/>
        <end position="427"/>
    </location>
</feature>
<keyword evidence="5" id="KW-1185">Reference proteome</keyword>
<feature type="domain" description="LysM" evidence="3">
    <location>
        <begin position="72"/>
        <end position="116"/>
    </location>
</feature>
<dbReference type="InterPro" id="IPR018392">
    <property type="entry name" value="LysM"/>
</dbReference>
<comment type="caution">
    <text evidence="4">The sequence shown here is derived from an EMBL/GenBank/DDBJ whole genome shotgun (WGS) entry which is preliminary data.</text>
</comment>
<sequence>MNKNRIVGAALASTLLFAPLLAQTTTVLADSFYANQTNAERADITNWVANDSEQISSNIDAQHIDVNNLNQNKYIIQWGDTLSGISEATGISVRKLAYDNNIKNIDLIYAGDSLVLNRGGYVPSDWYYQGDGTRVANTKVTINNFTDNSDNSVHIDVSPVIINDNSTQENNEYVSPADDTATSNPADATDATTSSSDTTTSSESSSASEATTSESSSDAADSTSITSKKSTKAARTTGTTTLDEDEFAEAISDKLADKIGLDDDADLTVDFTAQTDDTESDESSDSESVDADSSTDTESESTDTDTDSEASDTQTLYDEDQTITTSNQKLTTKNANKLAKQIYRQLKTDKQLSDIRDADTIELTVTATDDGFDFNVTLTADDADDSSDPETDTDSSSDDTNSESDEDSNNTVTTDSDEDVNTDVEDF</sequence>
<evidence type="ECO:0000259" key="3">
    <source>
        <dbReference type="PROSITE" id="PS51782"/>
    </source>
</evidence>
<feature type="compositionally biased region" description="Acidic residues" evidence="1">
    <location>
        <begin position="276"/>
        <end position="310"/>
    </location>
</feature>
<gene>
    <name evidence="4" type="ORF">ACEN34_07750</name>
</gene>
<feature type="region of interest" description="Disordered" evidence="1">
    <location>
        <begin position="164"/>
        <end position="239"/>
    </location>
</feature>
<feature type="chain" id="PRO_5045656487" evidence="2">
    <location>
        <begin position="23"/>
        <end position="427"/>
    </location>
</feature>
<evidence type="ECO:0000313" key="5">
    <source>
        <dbReference type="Proteomes" id="UP001625389"/>
    </source>
</evidence>
<dbReference type="SMART" id="SM00257">
    <property type="entry name" value="LysM"/>
    <property type="match status" value="1"/>
</dbReference>
<feature type="region of interest" description="Disordered" evidence="1">
    <location>
        <begin position="378"/>
        <end position="427"/>
    </location>
</feature>
<protein>
    <submittedName>
        <fullName evidence="4">LysM peptidoglycan-binding domain-containing protein</fullName>
    </submittedName>
</protein>
<dbReference type="CDD" id="cd00118">
    <property type="entry name" value="LysM"/>
    <property type="match status" value="1"/>
</dbReference>
<dbReference type="Gene3D" id="3.10.350.10">
    <property type="entry name" value="LysM domain"/>
    <property type="match status" value="1"/>
</dbReference>
<evidence type="ECO:0000256" key="1">
    <source>
        <dbReference type="SAM" id="MobiDB-lite"/>
    </source>
</evidence>
<feature type="compositionally biased region" description="Low complexity" evidence="1">
    <location>
        <begin position="177"/>
        <end position="239"/>
    </location>
</feature>
<dbReference type="PROSITE" id="PS51782">
    <property type="entry name" value="LYSM"/>
    <property type="match status" value="1"/>
</dbReference>
<dbReference type="Proteomes" id="UP001625389">
    <property type="component" value="Unassembled WGS sequence"/>
</dbReference>
<keyword evidence="2" id="KW-0732">Signal</keyword>
<accession>A0ABW8UCC5</accession>
<dbReference type="Pfam" id="PF01476">
    <property type="entry name" value="LysM"/>
    <property type="match status" value="1"/>
</dbReference>
<feature type="compositionally biased region" description="Polar residues" evidence="1">
    <location>
        <begin position="322"/>
        <end position="331"/>
    </location>
</feature>
<evidence type="ECO:0000256" key="2">
    <source>
        <dbReference type="SAM" id="SignalP"/>
    </source>
</evidence>
<dbReference type="EMBL" id="JBGQPK010000028">
    <property type="protein sequence ID" value="MFL2029506.1"/>
    <property type="molecule type" value="Genomic_DNA"/>
</dbReference>
<organism evidence="4 5">
    <name type="scientific">Loigolactobacillus zhaoyuanensis</name>
    <dbReference type="NCBI Taxonomy" id="2486017"/>
    <lineage>
        <taxon>Bacteria</taxon>
        <taxon>Bacillati</taxon>
        <taxon>Bacillota</taxon>
        <taxon>Bacilli</taxon>
        <taxon>Lactobacillales</taxon>
        <taxon>Lactobacillaceae</taxon>
        <taxon>Loigolactobacillus</taxon>
    </lineage>
</organism>
<feature type="compositionally biased region" description="Polar residues" evidence="1">
    <location>
        <begin position="164"/>
        <end position="173"/>
    </location>
</feature>
<dbReference type="SUPFAM" id="SSF54106">
    <property type="entry name" value="LysM domain"/>
    <property type="match status" value="1"/>
</dbReference>
<reference evidence="4 5" key="1">
    <citation type="submission" date="2024-08" db="EMBL/GenBank/DDBJ databases">
        <authorList>
            <person name="Arias E."/>
        </authorList>
    </citation>
    <scope>NUCLEOTIDE SEQUENCE [LARGE SCALE GENOMIC DNA]</scope>
    <source>
        <strain evidence="4 5">FAM 25317</strain>
    </source>
</reference>
<feature type="compositionally biased region" description="Acidic residues" evidence="1">
    <location>
        <begin position="381"/>
        <end position="408"/>
    </location>
</feature>
<name>A0ABW8UCC5_9LACO</name>
<proteinExistence type="predicted"/>
<dbReference type="RefSeq" id="WP_125549624.1">
    <property type="nucleotide sequence ID" value="NZ_JBGQPK010000028.1"/>
</dbReference>
<dbReference type="InterPro" id="IPR036779">
    <property type="entry name" value="LysM_dom_sf"/>
</dbReference>